<evidence type="ECO:0000313" key="7">
    <source>
        <dbReference type="EMBL" id="SFR96746.1"/>
    </source>
</evidence>
<dbReference type="InterPro" id="IPR039425">
    <property type="entry name" value="RNA_pol_sigma-70-like"/>
</dbReference>
<accession>A0A1I6KZU0</accession>
<dbReference type="Pfam" id="PF04542">
    <property type="entry name" value="Sigma70_r2"/>
    <property type="match status" value="1"/>
</dbReference>
<keyword evidence="3" id="KW-0731">Sigma factor</keyword>
<dbReference type="InterPro" id="IPR013324">
    <property type="entry name" value="RNA_pol_sigma_r3/r4-like"/>
</dbReference>
<dbReference type="GO" id="GO:0016987">
    <property type="term" value="F:sigma factor activity"/>
    <property type="evidence" value="ECO:0007669"/>
    <property type="project" value="UniProtKB-KW"/>
</dbReference>
<dbReference type="STRING" id="1166337.SAMN05192580_2069"/>
<dbReference type="SUPFAM" id="SSF88946">
    <property type="entry name" value="Sigma2 domain of RNA polymerase sigma factors"/>
    <property type="match status" value="1"/>
</dbReference>
<dbReference type="PANTHER" id="PTHR43133:SF25">
    <property type="entry name" value="RNA POLYMERASE SIGMA FACTOR RFAY-RELATED"/>
    <property type="match status" value="1"/>
</dbReference>
<evidence type="ECO:0000256" key="1">
    <source>
        <dbReference type="ARBA" id="ARBA00010641"/>
    </source>
</evidence>
<dbReference type="InterPro" id="IPR036388">
    <property type="entry name" value="WH-like_DNA-bd_sf"/>
</dbReference>
<protein>
    <submittedName>
        <fullName evidence="7">RNA polymerase sigma-70 factor, ECF subfamily</fullName>
    </submittedName>
</protein>
<dbReference type="InterPro" id="IPR014284">
    <property type="entry name" value="RNA_pol_sigma-70_dom"/>
</dbReference>
<dbReference type="Pfam" id="PF08281">
    <property type="entry name" value="Sigma70_r4_2"/>
    <property type="match status" value="1"/>
</dbReference>
<keyword evidence="2" id="KW-0805">Transcription regulation</keyword>
<dbReference type="AlphaFoldDB" id="A0A1I6KZU0"/>
<evidence type="ECO:0000256" key="3">
    <source>
        <dbReference type="ARBA" id="ARBA00023082"/>
    </source>
</evidence>
<reference evidence="7 8" key="1">
    <citation type="submission" date="2016-10" db="EMBL/GenBank/DDBJ databases">
        <authorList>
            <person name="de Groot N.N."/>
        </authorList>
    </citation>
    <scope>NUCLEOTIDE SEQUENCE [LARGE SCALE GENOMIC DNA]</scope>
    <source>
        <strain evidence="7 8">S5-249</strain>
    </source>
</reference>
<dbReference type="InterPro" id="IPR013249">
    <property type="entry name" value="RNA_pol_sigma70_r4_t2"/>
</dbReference>
<dbReference type="Gene3D" id="1.10.10.10">
    <property type="entry name" value="Winged helix-like DNA-binding domain superfamily/Winged helix DNA-binding domain"/>
    <property type="match status" value="1"/>
</dbReference>
<name>A0A1I6KZU0_9SPHN</name>
<dbReference type="Proteomes" id="UP000198824">
    <property type="component" value="Unassembled WGS sequence"/>
</dbReference>
<dbReference type="NCBIfam" id="TIGR02937">
    <property type="entry name" value="sigma70-ECF"/>
    <property type="match status" value="1"/>
</dbReference>
<dbReference type="GO" id="GO:0006352">
    <property type="term" value="P:DNA-templated transcription initiation"/>
    <property type="evidence" value="ECO:0007669"/>
    <property type="project" value="InterPro"/>
</dbReference>
<evidence type="ECO:0000313" key="8">
    <source>
        <dbReference type="Proteomes" id="UP000198824"/>
    </source>
</evidence>
<gene>
    <name evidence="7" type="ORF">SAMN05192580_2069</name>
</gene>
<evidence type="ECO:0000259" key="6">
    <source>
        <dbReference type="Pfam" id="PF08281"/>
    </source>
</evidence>
<keyword evidence="8" id="KW-1185">Reference proteome</keyword>
<organism evidence="7 8">
    <name type="scientific">Sphingomonas jatrophae</name>
    <dbReference type="NCBI Taxonomy" id="1166337"/>
    <lineage>
        <taxon>Bacteria</taxon>
        <taxon>Pseudomonadati</taxon>
        <taxon>Pseudomonadota</taxon>
        <taxon>Alphaproteobacteria</taxon>
        <taxon>Sphingomonadales</taxon>
        <taxon>Sphingomonadaceae</taxon>
        <taxon>Sphingomonas</taxon>
    </lineage>
</organism>
<dbReference type="PANTHER" id="PTHR43133">
    <property type="entry name" value="RNA POLYMERASE ECF-TYPE SIGMA FACTO"/>
    <property type="match status" value="1"/>
</dbReference>
<evidence type="ECO:0000256" key="2">
    <source>
        <dbReference type="ARBA" id="ARBA00023015"/>
    </source>
</evidence>
<dbReference type="Gene3D" id="1.10.1740.10">
    <property type="match status" value="1"/>
</dbReference>
<proteinExistence type="inferred from homology"/>
<dbReference type="GO" id="GO:0003677">
    <property type="term" value="F:DNA binding"/>
    <property type="evidence" value="ECO:0007669"/>
    <property type="project" value="InterPro"/>
</dbReference>
<keyword evidence="4" id="KW-0804">Transcription</keyword>
<feature type="domain" description="RNA polymerase sigma-70 region 2" evidence="5">
    <location>
        <begin position="2"/>
        <end position="59"/>
    </location>
</feature>
<dbReference type="EMBL" id="FOZG01000002">
    <property type="protein sequence ID" value="SFR96746.1"/>
    <property type="molecule type" value="Genomic_DNA"/>
</dbReference>
<dbReference type="InterPro" id="IPR007627">
    <property type="entry name" value="RNA_pol_sigma70_r2"/>
</dbReference>
<feature type="domain" description="RNA polymerase sigma factor 70 region 4 type 2" evidence="6">
    <location>
        <begin position="87"/>
        <end position="139"/>
    </location>
</feature>
<comment type="similarity">
    <text evidence="1">Belongs to the sigma-70 factor family. ECF subfamily.</text>
</comment>
<evidence type="ECO:0000256" key="4">
    <source>
        <dbReference type="ARBA" id="ARBA00023163"/>
    </source>
</evidence>
<dbReference type="SUPFAM" id="SSF88659">
    <property type="entry name" value="Sigma3 and sigma4 domains of RNA polymerase sigma factors"/>
    <property type="match status" value="1"/>
</dbReference>
<dbReference type="InterPro" id="IPR013325">
    <property type="entry name" value="RNA_pol_sigma_r2"/>
</dbReference>
<evidence type="ECO:0000259" key="5">
    <source>
        <dbReference type="Pfam" id="PF04542"/>
    </source>
</evidence>
<sequence>MRYARSLTRDDAAAEDLVQQTLVRAIERSDSFRRDAALEPWLMALLHNLFVDGTRRVARERRAMDGLEGATPAGASLLPQEQQLYLDQIASRFDALPEEQRAVLHLVAIEGRTYAEVAGTLNLPIGTVMSRLSRARAALRDAALDRAADPKLRIIGGTDAG</sequence>